<dbReference type="PANTHER" id="PTHR22918:SF6">
    <property type="entry name" value="EG:8D8.1 PROTEIN-RELATED"/>
    <property type="match status" value="1"/>
</dbReference>
<evidence type="ECO:0000256" key="2">
    <source>
        <dbReference type="ARBA" id="ARBA00022525"/>
    </source>
</evidence>
<proteinExistence type="predicted"/>
<dbReference type="InterPro" id="IPR051666">
    <property type="entry name" value="SP_Capacitation_Regulator"/>
</dbReference>
<dbReference type="GO" id="GO:0009986">
    <property type="term" value="C:cell surface"/>
    <property type="evidence" value="ECO:0007669"/>
    <property type="project" value="TreeGrafter"/>
</dbReference>
<comment type="caution">
    <text evidence="3">The sequence shown here is derived from an EMBL/GenBank/DDBJ whole genome shotgun (WGS) entry which is preliminary data.</text>
</comment>
<keyword evidence="2" id="KW-0964">Secreted</keyword>
<dbReference type="Proteomes" id="UP000283509">
    <property type="component" value="Unassembled WGS sequence"/>
</dbReference>
<evidence type="ECO:0000256" key="1">
    <source>
        <dbReference type="ARBA" id="ARBA00004613"/>
    </source>
</evidence>
<protein>
    <submittedName>
        <fullName evidence="3">Polehole-like protein</fullName>
    </submittedName>
</protein>
<keyword evidence="4" id="KW-1185">Reference proteome</keyword>
<dbReference type="EMBL" id="QCYY01000715">
    <property type="protein sequence ID" value="ROT83228.1"/>
    <property type="molecule type" value="Genomic_DNA"/>
</dbReference>
<reference evidence="3 4" key="1">
    <citation type="submission" date="2018-04" db="EMBL/GenBank/DDBJ databases">
        <authorList>
            <person name="Zhang X."/>
            <person name="Yuan J."/>
            <person name="Li F."/>
            <person name="Xiang J."/>
        </authorList>
    </citation>
    <scope>NUCLEOTIDE SEQUENCE [LARGE SCALE GENOMIC DNA]</scope>
    <source>
        <tissue evidence="3">Muscle</tissue>
    </source>
</reference>
<name>A0A423U3E0_PENVA</name>
<dbReference type="OrthoDB" id="6355002at2759"/>
<dbReference type="GO" id="GO:0005576">
    <property type="term" value="C:extracellular region"/>
    <property type="evidence" value="ECO:0007669"/>
    <property type="project" value="UniProtKB-SubCell"/>
</dbReference>
<accession>A0A423U3E0</accession>
<evidence type="ECO:0000313" key="3">
    <source>
        <dbReference type="EMBL" id="ROT83228.1"/>
    </source>
</evidence>
<sequence>MLLVFPLPLRLPEGTASLSLEGCPFLHMLLDINYNSRSRKFYCHLYACRDLPVILPYFDVDGNSVAVLKFVTQCLHNLMLGLVDCEAPTNQFWVMCGENRRRHQPSVRPKLFQFLSGTCCRPLLAVNQHPSGTLTPGAALKSKHSVSFSPSKQRRRNRGWYDPCSFLLGEILIGVQRCHPVAQNLPPIQSVRIITEGDKNTKAYEGKRRKAGRNMIKIVAPNMSLFVLHALLMVTASLPAAWSLPGPPDLANLMATMHDRPFRSLADLKAYTDGILDVANLQISKAFSVETRRYKRDLDVTSMKVNRTETMTLRFSSLLQEVSALQVLAAQDKDYWVLGYHSHHDLMVLEVSRNESGVHQLVDSELHIFGGGQLWIAVAPPAANFVGIVRVDLTSPTAAESSQIIPGEGLVGGLFMFEAAGELYLVVGAKDPPGDGSLHARSRLYRLNGNYFDRQDELVFRTKDVYDVTGFSEWGNYYLVFAMSYSEGSQVYKFDPVVQTVTLLQQLPDTDVYKVLHYIEAQENKHYIVTLNNEGSTKIYWWTSEQLLLWQALDSLPLTRESSSVQTFLFTSLETIIMVSNGGRITIYTDDTSAHYRSDFVIETKCNIIDNMFMVPMEGNHVLIYTCKDDQGNTNLEAQNVVIEEIELEPPVNVPGELLLCLKDLRSELVGSQRALSYIESVTTTGGLMTTDKNQTWTGPVTFSGGLSVRGKTSFQTVTIKGADAVDPNADTFRNFSNKTSEIEDLVETLASNIPDILYHSGNQEITGPVDATSLSSDKFESNVINIDKLNDVPLLNMHHVFMMNGIAQNVSSVLSLHTMNTERFVTRTELPATSINGVYSNQFMLKNATSQEVTGHHAYDHVHATAINSDVSMLINGVDTEHMVMKDANATFTSVKTFQNFTVAKSLDAGLVNGVDLADLSNRTVYTTGQSTQILRGDYTLRAVKVEGNADVKLINNVDLKLLNESVVRTSGDFTLSGKIAYRGDVSVEGNVTNPRVNEIPWKDMIKVSSSDVISGNYYFDDATIATAMNSGNVNGLNFSQDVVLTTGDHIIDGRITFNDSVRVTSGEGVLMAEGATINLVDPSSLRMMEYTEIFMISDAINLTVPLQVTGNVTAHTINNLAMDGIGSRYWRKSTDQVITASPSLKNATFRDTVNGARLNQQQMTNYLNTQGPQTVTGSYVFKAPVSIEGDMQMVDHKTIDDVDISALEEEVIDLTSDQFIEGEVKIDGKLTIDGDMSITGKLNGWDLTSDLLMLDYTVPHTERLTFMEKIEASSMSLSNANLLLESLNGFDLKEAATDIVLANESATISGPLDFAGTVTVGQLHVTGTVDGVDVDDLATRSLKREALQSQLVEGKITVDGAVHLNSAPNLHVVNNKSWADHLGKVVPLNHDGIITGTKIIDQPVFVLGDFNPSTVNGIDLAELVPRILTKSGNQSIIGNYTFSSNITATNIDAPVIDEVNTSDLLLLDQDGFLEGTVVFEENVVMSSVLSGTGLLDGCDVMELEMSASWNKSVGEVDIFSPVNLHKLVVKENAISEIILAGSSKINVQHFLETLVRKSSDQEITGNTTFSADVQINDLWAETLDGVYVDKLYNIAVQDNQDTVISCDLQFTNEVSVANLTVSRTISRLDTDGVLINFLNISALGSRAVLTTSDSLFIDGSKIFVDGFAAGNLDISESLGDVLASDLIVVSKDWEVPSGITFEAPISVSENLKVDGHLDGIDLKQLLEERVTLNGNGTLTSHCIFEEIEVKGNLEVEEINTLTLSDVVVKSGKSQQHITGVKELNGGLFVNGTIDLMQINEMDIMELNRSVVWKDKPATFGKSLVIENVVDSETSVTVQGTVNGLGLHDLDHEVSNIMSNIKSQSEKMTDLSTKFMNVQNDNDRLTCGIYEKMSYGERVGNQLVEFAGKLTHGQWGENNFVAVRDCGLVCTCNARSAMYQVAENGNLQHNITFSDHSVFVFKSSISEGTRLEHECFGQTGYSTFKIRSNNTKVIMDDTLGLVADVASFTSDDNGVTRTYFVTVGRMADVTDLTETTLVTALRLEENQLVKVWSTLTHNSASTVDMTKVNDRWYMLVANAATGNSTSDPYTAKSLVYGWFPSEEKFLVQGEYMGDHVTSAIFLSSSEPVQEHFFALAQLKAADFSSFEDNVKYTTKVLVFRFDERTSKFKPYESLASYGVVAQEQMRIGDDLYLLLLSEHTRTLDVYEYIFSEGFRLYQQISVCDRPVDLQKMETKNRPLVWISCKNPEAILTLRFNTKGFFYE</sequence>
<gene>
    <name evidence="3" type="ORF">C7M84_023590</name>
</gene>
<dbReference type="GO" id="GO:0008201">
    <property type="term" value="F:heparin binding"/>
    <property type="evidence" value="ECO:0007669"/>
    <property type="project" value="TreeGrafter"/>
</dbReference>
<comment type="subcellular location">
    <subcellularLocation>
        <location evidence="1">Secreted</location>
    </subcellularLocation>
</comment>
<organism evidence="3 4">
    <name type="scientific">Penaeus vannamei</name>
    <name type="common">Whiteleg shrimp</name>
    <name type="synonym">Litopenaeus vannamei</name>
    <dbReference type="NCBI Taxonomy" id="6689"/>
    <lineage>
        <taxon>Eukaryota</taxon>
        <taxon>Metazoa</taxon>
        <taxon>Ecdysozoa</taxon>
        <taxon>Arthropoda</taxon>
        <taxon>Crustacea</taxon>
        <taxon>Multicrustacea</taxon>
        <taxon>Malacostraca</taxon>
        <taxon>Eumalacostraca</taxon>
        <taxon>Eucarida</taxon>
        <taxon>Decapoda</taxon>
        <taxon>Dendrobranchiata</taxon>
        <taxon>Penaeoidea</taxon>
        <taxon>Penaeidae</taxon>
        <taxon>Penaeus</taxon>
    </lineage>
</organism>
<reference evidence="3 4" key="2">
    <citation type="submission" date="2019-01" db="EMBL/GenBank/DDBJ databases">
        <title>The decoding of complex shrimp genome reveals the adaptation for benthos swimmer, frequently molting mechanism and breeding impact on genome.</title>
        <authorList>
            <person name="Sun Y."/>
            <person name="Gao Y."/>
            <person name="Yu Y."/>
        </authorList>
    </citation>
    <scope>NUCLEOTIDE SEQUENCE [LARGE SCALE GENOMIC DNA]</scope>
    <source>
        <tissue evidence="3">Muscle</tissue>
    </source>
</reference>
<evidence type="ECO:0000313" key="4">
    <source>
        <dbReference type="Proteomes" id="UP000283509"/>
    </source>
</evidence>
<dbReference type="STRING" id="6689.A0A423U3E0"/>
<dbReference type="PANTHER" id="PTHR22918">
    <property type="entry name" value="SEMINAL PLASMA PROTEIN"/>
    <property type="match status" value="1"/>
</dbReference>